<dbReference type="Pfam" id="PF00069">
    <property type="entry name" value="Pkinase"/>
    <property type="match status" value="1"/>
</dbReference>
<evidence type="ECO:0000256" key="3">
    <source>
        <dbReference type="ARBA" id="ARBA00022679"/>
    </source>
</evidence>
<keyword evidence="6" id="KW-0067">ATP-binding</keyword>
<gene>
    <name evidence="10" type="ORF">DSYM_00880</name>
</gene>
<dbReference type="CDD" id="cd14014">
    <property type="entry name" value="STKc_PknB_like"/>
    <property type="match status" value="1"/>
</dbReference>
<evidence type="ECO:0000256" key="4">
    <source>
        <dbReference type="ARBA" id="ARBA00022741"/>
    </source>
</evidence>
<evidence type="ECO:0000256" key="2">
    <source>
        <dbReference type="ARBA" id="ARBA00022527"/>
    </source>
</evidence>
<dbReference type="PROSITE" id="PS00108">
    <property type="entry name" value="PROTEIN_KINASE_ST"/>
    <property type="match status" value="1"/>
</dbReference>
<dbReference type="InterPro" id="IPR011009">
    <property type="entry name" value="Kinase-like_dom_sf"/>
</dbReference>
<dbReference type="GO" id="GO:0004674">
    <property type="term" value="F:protein serine/threonine kinase activity"/>
    <property type="evidence" value="ECO:0007669"/>
    <property type="project" value="UniProtKB-KW"/>
</dbReference>
<dbReference type="PANTHER" id="PTHR24361">
    <property type="entry name" value="MITOGEN-ACTIVATED KINASE KINASE KINASE"/>
    <property type="match status" value="1"/>
</dbReference>
<sequence length="316" mass="36240">MPSQVNVPLPPGYQLDEYRIERQLSLGGFSIVYLAFDKDDAPVAIKEYLPNSLALRAEGDALPSIAEENVATFRYGMKCFFEEGRALAKISHPNVVQVLNFFRANETVYMVMHYERGRTLQEHIQKHKGEIRESFIRTIFARLLNGLREVHTHKLLHLDIKPSNIYLRNDGQPVLIDFGAARQTLSLDTPLLKPMYTPGFAAPEQYNNARRELLGPWTDIYSVGASMYACMAAAAPQAADQRVERDQHIPAVKRWPEKYSRQLLETVDWCMRLNYLERPQSVFALQKALADKERSVPKQADSLFGHLRRKVRNLIK</sequence>
<evidence type="ECO:0000256" key="1">
    <source>
        <dbReference type="ARBA" id="ARBA00012513"/>
    </source>
</evidence>
<dbReference type="Gene3D" id="1.10.510.10">
    <property type="entry name" value="Transferase(Phosphotransferase) domain 1"/>
    <property type="match status" value="1"/>
</dbReference>
<evidence type="ECO:0000256" key="8">
    <source>
        <dbReference type="ARBA" id="ARBA00048679"/>
    </source>
</evidence>
<dbReference type="AlphaFoldDB" id="A0A809QVD7"/>
<feature type="domain" description="Protein kinase" evidence="9">
    <location>
        <begin position="18"/>
        <end position="290"/>
    </location>
</feature>
<dbReference type="KEGG" id="ddz:DSYM_00880"/>
<dbReference type="Proteomes" id="UP000662914">
    <property type="component" value="Chromosome"/>
</dbReference>
<protein>
    <recommendedName>
        <fullName evidence="1">non-specific serine/threonine protein kinase</fullName>
        <ecNumber evidence="1">2.7.11.1</ecNumber>
    </recommendedName>
</protein>
<comment type="catalytic activity">
    <reaction evidence="7">
        <text>L-threonyl-[protein] + ATP = O-phospho-L-threonyl-[protein] + ADP + H(+)</text>
        <dbReference type="Rhea" id="RHEA:46608"/>
        <dbReference type="Rhea" id="RHEA-COMP:11060"/>
        <dbReference type="Rhea" id="RHEA-COMP:11605"/>
        <dbReference type="ChEBI" id="CHEBI:15378"/>
        <dbReference type="ChEBI" id="CHEBI:30013"/>
        <dbReference type="ChEBI" id="CHEBI:30616"/>
        <dbReference type="ChEBI" id="CHEBI:61977"/>
        <dbReference type="ChEBI" id="CHEBI:456216"/>
        <dbReference type="EC" id="2.7.11.1"/>
    </reaction>
</comment>
<dbReference type="GO" id="GO:0005737">
    <property type="term" value="C:cytoplasm"/>
    <property type="evidence" value="ECO:0007669"/>
    <property type="project" value="TreeGrafter"/>
</dbReference>
<evidence type="ECO:0000256" key="7">
    <source>
        <dbReference type="ARBA" id="ARBA00047899"/>
    </source>
</evidence>
<keyword evidence="3" id="KW-0808">Transferase</keyword>
<dbReference type="EC" id="2.7.11.1" evidence="1"/>
<dbReference type="InterPro" id="IPR000719">
    <property type="entry name" value="Prot_kinase_dom"/>
</dbReference>
<dbReference type="PROSITE" id="PS50011">
    <property type="entry name" value="PROTEIN_KINASE_DOM"/>
    <property type="match status" value="1"/>
</dbReference>
<keyword evidence="4" id="KW-0547">Nucleotide-binding</keyword>
<dbReference type="SUPFAM" id="SSF56112">
    <property type="entry name" value="Protein kinase-like (PK-like)"/>
    <property type="match status" value="1"/>
</dbReference>
<evidence type="ECO:0000313" key="11">
    <source>
        <dbReference type="Proteomes" id="UP000662914"/>
    </source>
</evidence>
<dbReference type="EMBL" id="AP021857">
    <property type="protein sequence ID" value="BBO19389.1"/>
    <property type="molecule type" value="Genomic_DNA"/>
</dbReference>
<organism evidence="10 11">
    <name type="scientific">Candidatus Desulfobacillus denitrificans</name>
    <dbReference type="NCBI Taxonomy" id="2608985"/>
    <lineage>
        <taxon>Bacteria</taxon>
        <taxon>Pseudomonadati</taxon>
        <taxon>Pseudomonadota</taxon>
        <taxon>Betaproteobacteria</taxon>
        <taxon>Candidatus Desulfobacillus</taxon>
    </lineage>
</organism>
<dbReference type="SMART" id="SM00220">
    <property type="entry name" value="S_TKc"/>
    <property type="match status" value="1"/>
</dbReference>
<keyword evidence="2 10" id="KW-0723">Serine/threonine-protein kinase</keyword>
<dbReference type="InterPro" id="IPR053235">
    <property type="entry name" value="Ser_Thr_kinase"/>
</dbReference>
<evidence type="ECO:0000259" key="9">
    <source>
        <dbReference type="PROSITE" id="PS50011"/>
    </source>
</evidence>
<dbReference type="Gene3D" id="3.30.200.20">
    <property type="entry name" value="Phosphorylase Kinase, domain 1"/>
    <property type="match status" value="1"/>
</dbReference>
<proteinExistence type="predicted"/>
<comment type="catalytic activity">
    <reaction evidence="8">
        <text>L-seryl-[protein] + ATP = O-phospho-L-seryl-[protein] + ADP + H(+)</text>
        <dbReference type="Rhea" id="RHEA:17989"/>
        <dbReference type="Rhea" id="RHEA-COMP:9863"/>
        <dbReference type="Rhea" id="RHEA-COMP:11604"/>
        <dbReference type="ChEBI" id="CHEBI:15378"/>
        <dbReference type="ChEBI" id="CHEBI:29999"/>
        <dbReference type="ChEBI" id="CHEBI:30616"/>
        <dbReference type="ChEBI" id="CHEBI:83421"/>
        <dbReference type="ChEBI" id="CHEBI:456216"/>
        <dbReference type="EC" id="2.7.11.1"/>
    </reaction>
</comment>
<keyword evidence="5 10" id="KW-0418">Kinase</keyword>
<name>A0A809QVD7_9PROT</name>
<dbReference type="PANTHER" id="PTHR24361:SF433">
    <property type="entry name" value="PROTEIN KINASE DOMAIN-CONTAINING PROTEIN"/>
    <property type="match status" value="1"/>
</dbReference>
<dbReference type="InterPro" id="IPR008271">
    <property type="entry name" value="Ser/Thr_kinase_AS"/>
</dbReference>
<evidence type="ECO:0000256" key="5">
    <source>
        <dbReference type="ARBA" id="ARBA00022777"/>
    </source>
</evidence>
<evidence type="ECO:0000313" key="10">
    <source>
        <dbReference type="EMBL" id="BBO19389.1"/>
    </source>
</evidence>
<evidence type="ECO:0000256" key="6">
    <source>
        <dbReference type="ARBA" id="ARBA00022840"/>
    </source>
</evidence>
<reference evidence="10" key="1">
    <citation type="journal article" name="DNA Res.">
        <title>The physiological potential of anammox bacteria as revealed by their core genome structure.</title>
        <authorList>
            <person name="Okubo T."/>
            <person name="Toyoda A."/>
            <person name="Fukuhara K."/>
            <person name="Uchiyama I."/>
            <person name="Harigaya Y."/>
            <person name="Kuroiwa M."/>
            <person name="Suzuki T."/>
            <person name="Murakami Y."/>
            <person name="Suwa Y."/>
            <person name="Takami H."/>
        </authorList>
    </citation>
    <scope>NUCLEOTIDE SEQUENCE</scope>
    <source>
        <strain evidence="10">317325-3</strain>
    </source>
</reference>
<dbReference type="GO" id="GO:0005524">
    <property type="term" value="F:ATP binding"/>
    <property type="evidence" value="ECO:0007669"/>
    <property type="project" value="UniProtKB-KW"/>
</dbReference>
<accession>A0A809QVD7</accession>